<dbReference type="EMBL" id="CP045350">
    <property type="protein sequence ID" value="QFT25740.1"/>
    <property type="molecule type" value="Genomic_DNA"/>
</dbReference>
<dbReference type="Proteomes" id="UP000326936">
    <property type="component" value="Chromosome"/>
</dbReference>
<sequence>MYQKREELLYCLRFYRLRKGFLDYLSQGNKSRGKKKASRKCLLAILVNTLFTNNVSWLGDP</sequence>
<reference evidence="1 2" key="1">
    <citation type="submission" date="2019-10" db="EMBL/GenBank/DDBJ databases">
        <title>Complete genome sequence of Vibrio sp. strain THAF100, isolated from non-filtered water from the water column of tank 6 of a marine aquarium containing stony-coral fragments. Water maintained at 26 degree C.</title>
        <authorList>
            <person name="Ruckert C."/>
            <person name="Franco A."/>
            <person name="Kalinowski J."/>
            <person name="Glaeser S."/>
        </authorList>
    </citation>
    <scope>NUCLEOTIDE SEQUENCE [LARGE SCALE GENOMIC DNA]</scope>
    <source>
        <strain evidence="1 2">THAF100</strain>
    </source>
</reference>
<proteinExistence type="predicted"/>
<protein>
    <submittedName>
        <fullName evidence="1">Uncharacterized protein</fullName>
    </submittedName>
</protein>
<evidence type="ECO:0000313" key="1">
    <source>
        <dbReference type="EMBL" id="QFT25740.1"/>
    </source>
</evidence>
<name>A0A5P9CHI9_9VIBR</name>
<evidence type="ECO:0000313" key="2">
    <source>
        <dbReference type="Proteomes" id="UP000326936"/>
    </source>
</evidence>
<dbReference type="AlphaFoldDB" id="A0A5P9CHI9"/>
<gene>
    <name evidence="1" type="ORF">FIV01_04800</name>
</gene>
<keyword evidence="2" id="KW-1185">Reference proteome</keyword>
<accession>A0A5P9CHI9</accession>
<organism evidence="1 2">
    <name type="scientific">Vibrio aquimaris</name>
    <dbReference type="NCBI Taxonomy" id="2587862"/>
    <lineage>
        <taxon>Bacteria</taxon>
        <taxon>Pseudomonadati</taxon>
        <taxon>Pseudomonadota</taxon>
        <taxon>Gammaproteobacteria</taxon>
        <taxon>Vibrionales</taxon>
        <taxon>Vibrionaceae</taxon>
        <taxon>Vibrio</taxon>
    </lineage>
</organism>
<dbReference type="KEGG" id="vaq:FIV01_04800"/>